<protein>
    <recommendedName>
        <fullName evidence="5">IS66 family transposase</fullName>
    </recommendedName>
</protein>
<feature type="non-terminal residue" evidence="3">
    <location>
        <position position="1"/>
    </location>
</feature>
<reference evidence="3 4" key="1">
    <citation type="submission" date="2017-06" db="EMBL/GenBank/DDBJ databases">
        <title>Draft Genome Sequence of Natranaerobius trueperi halophilic, alkalithermophilic bacteria from soda lakes.</title>
        <authorList>
            <person name="Zhao B."/>
        </authorList>
    </citation>
    <scope>NUCLEOTIDE SEQUENCE [LARGE SCALE GENOMIC DNA]</scope>
    <source>
        <strain evidence="3 4">DSM 18760</strain>
    </source>
</reference>
<evidence type="ECO:0000313" key="4">
    <source>
        <dbReference type="Proteomes" id="UP000214588"/>
    </source>
</evidence>
<dbReference type="InterPro" id="IPR004291">
    <property type="entry name" value="Transposase_IS66_central"/>
</dbReference>
<evidence type="ECO:0000313" key="3">
    <source>
        <dbReference type="EMBL" id="OWZ82620.1"/>
    </source>
</evidence>
<feature type="domain" description="Transposase IS66 central" evidence="1">
    <location>
        <begin position="46"/>
        <end position="94"/>
    </location>
</feature>
<gene>
    <name evidence="3" type="ORF">CDO51_13195</name>
</gene>
<evidence type="ECO:0000259" key="1">
    <source>
        <dbReference type="Pfam" id="PF03050"/>
    </source>
</evidence>
<evidence type="ECO:0000259" key="2">
    <source>
        <dbReference type="Pfam" id="PF13005"/>
    </source>
</evidence>
<dbReference type="Pfam" id="PF03050">
    <property type="entry name" value="DDE_Tnp_IS66"/>
    <property type="match status" value="1"/>
</dbReference>
<dbReference type="EMBL" id="NIQC01000085">
    <property type="protein sequence ID" value="OWZ82620.1"/>
    <property type="molecule type" value="Genomic_DNA"/>
</dbReference>
<dbReference type="PANTHER" id="PTHR33678">
    <property type="entry name" value="BLL1576 PROTEIN"/>
    <property type="match status" value="1"/>
</dbReference>
<dbReference type="Proteomes" id="UP000214588">
    <property type="component" value="Unassembled WGS sequence"/>
</dbReference>
<dbReference type="AlphaFoldDB" id="A0A226BWW0"/>
<comment type="caution">
    <text evidence="3">The sequence shown here is derived from an EMBL/GenBank/DDBJ whole genome shotgun (WGS) entry which is preliminary data.</text>
</comment>
<dbReference type="OrthoDB" id="9760067at2"/>
<proteinExistence type="predicted"/>
<name>A0A226BWW0_9FIRM</name>
<dbReference type="InterPro" id="IPR052344">
    <property type="entry name" value="Transposase-related"/>
</dbReference>
<keyword evidence="4" id="KW-1185">Reference proteome</keyword>
<dbReference type="InterPro" id="IPR024474">
    <property type="entry name" value="Znf_dom_IS66"/>
</dbReference>
<feature type="domain" description="Transposase IS66 zinc-finger binding" evidence="2">
    <location>
        <begin position="1"/>
        <end position="25"/>
    </location>
</feature>
<dbReference type="PANTHER" id="PTHR33678:SF1">
    <property type="entry name" value="BLL1576 PROTEIN"/>
    <property type="match status" value="1"/>
</dbReference>
<accession>A0A226BWW0</accession>
<sequence>ELKIVPAKAKVLKHIKYVYSCRKCDKENTTTPVKTAPIPNPVISGSLASPSSVAYIMTQKYLEAQPLYRQEQNLSRLGIKLSRQTMANWMIKLQMIGSLLCTTDCMNYF</sequence>
<organism evidence="3 4">
    <name type="scientific">Natranaerobius trueperi</name>
    <dbReference type="NCBI Taxonomy" id="759412"/>
    <lineage>
        <taxon>Bacteria</taxon>
        <taxon>Bacillati</taxon>
        <taxon>Bacillota</taxon>
        <taxon>Clostridia</taxon>
        <taxon>Natranaerobiales</taxon>
        <taxon>Natranaerobiaceae</taxon>
        <taxon>Natranaerobius</taxon>
    </lineage>
</organism>
<dbReference type="Pfam" id="PF13005">
    <property type="entry name" value="zf-IS66"/>
    <property type="match status" value="1"/>
</dbReference>
<evidence type="ECO:0008006" key="5">
    <source>
        <dbReference type="Google" id="ProtNLM"/>
    </source>
</evidence>